<evidence type="ECO:0000256" key="10">
    <source>
        <dbReference type="ARBA" id="ARBA00022840"/>
    </source>
</evidence>
<evidence type="ECO:0000313" key="18">
    <source>
        <dbReference type="Proteomes" id="UP000219327"/>
    </source>
</evidence>
<feature type="domain" description="tRNA-specific 2-thiouridylase MnmA-like central" evidence="16">
    <location>
        <begin position="216"/>
        <end position="284"/>
    </location>
</feature>
<dbReference type="CDD" id="cd01998">
    <property type="entry name" value="MnmA_TRMU-like"/>
    <property type="match status" value="1"/>
</dbReference>
<feature type="active site" description="Nucleophile" evidence="14">
    <location>
        <position position="112"/>
    </location>
</feature>
<comment type="caution">
    <text evidence="17">The sequence shown here is derived from an EMBL/GenBank/DDBJ whole genome shotgun (WGS) entry which is preliminary data.</text>
</comment>
<dbReference type="GO" id="GO:0103016">
    <property type="term" value="F:tRNA-uridine 2-sulfurtransferase activity"/>
    <property type="evidence" value="ECO:0007669"/>
    <property type="project" value="UniProtKB-EC"/>
</dbReference>
<protein>
    <recommendedName>
        <fullName evidence="4 14">tRNA-specific 2-thiouridylase MnmA</fullName>
        <ecNumber evidence="3 14">2.8.1.13</ecNumber>
    </recommendedName>
</protein>
<evidence type="ECO:0000256" key="11">
    <source>
        <dbReference type="ARBA" id="ARBA00022884"/>
    </source>
</evidence>
<evidence type="ECO:0000256" key="1">
    <source>
        <dbReference type="ARBA" id="ARBA00004496"/>
    </source>
</evidence>
<feature type="active site" description="Cysteine persulfide intermediate" evidence="14">
    <location>
        <position position="208"/>
    </location>
</feature>
<keyword evidence="6 14" id="KW-0820">tRNA-binding</keyword>
<comment type="subcellular location">
    <subcellularLocation>
        <location evidence="1 14">Cytoplasm</location>
    </subcellularLocation>
</comment>
<evidence type="ECO:0000256" key="4">
    <source>
        <dbReference type="ARBA" id="ARBA00013805"/>
    </source>
</evidence>
<feature type="region of interest" description="Interaction with tRNA" evidence="14">
    <location>
        <begin position="158"/>
        <end position="160"/>
    </location>
</feature>
<dbReference type="Pfam" id="PF03054">
    <property type="entry name" value="tRNA_Me_trans"/>
    <property type="match status" value="1"/>
</dbReference>
<evidence type="ECO:0000256" key="8">
    <source>
        <dbReference type="ARBA" id="ARBA00022694"/>
    </source>
</evidence>
<evidence type="ECO:0000256" key="9">
    <source>
        <dbReference type="ARBA" id="ARBA00022741"/>
    </source>
</evidence>
<dbReference type="PANTHER" id="PTHR11933">
    <property type="entry name" value="TRNA 5-METHYLAMINOMETHYL-2-THIOURIDYLATE -METHYLTRANSFERASE"/>
    <property type="match status" value="1"/>
</dbReference>
<dbReference type="HAMAP" id="MF_00144">
    <property type="entry name" value="tRNA_thiouridyl_MnmA"/>
    <property type="match status" value="1"/>
</dbReference>
<dbReference type="GO" id="GO:0002143">
    <property type="term" value="P:tRNA wobble position uridine thiolation"/>
    <property type="evidence" value="ECO:0007669"/>
    <property type="project" value="TreeGrafter"/>
</dbReference>
<dbReference type="EMBL" id="NTKD01000018">
    <property type="protein sequence ID" value="PDH39870.1"/>
    <property type="molecule type" value="Genomic_DNA"/>
</dbReference>
<dbReference type="FunFam" id="3.40.50.620:FF:000004">
    <property type="entry name" value="tRNA-specific 2-thiouridylase MnmA"/>
    <property type="match status" value="1"/>
</dbReference>
<dbReference type="NCBIfam" id="NF001138">
    <property type="entry name" value="PRK00143.1"/>
    <property type="match status" value="1"/>
</dbReference>
<accession>A0A2A5WTK6</accession>
<dbReference type="EC" id="2.8.1.13" evidence="3 14"/>
<feature type="binding site" evidence="14">
    <location>
        <begin position="21"/>
        <end position="28"/>
    </location>
    <ligand>
        <name>ATP</name>
        <dbReference type="ChEBI" id="CHEBI:30616"/>
    </ligand>
</feature>
<feature type="binding site" evidence="14">
    <location>
        <position position="47"/>
    </location>
    <ligand>
        <name>ATP</name>
        <dbReference type="ChEBI" id="CHEBI:30616"/>
    </ligand>
</feature>
<organism evidence="17 18">
    <name type="scientific">OM182 bacterium MED-G24</name>
    <dbReference type="NCBI Taxonomy" id="1986255"/>
    <lineage>
        <taxon>Bacteria</taxon>
        <taxon>Pseudomonadati</taxon>
        <taxon>Pseudomonadota</taxon>
        <taxon>Gammaproteobacteria</taxon>
        <taxon>OMG group</taxon>
        <taxon>OM182 clade</taxon>
    </lineage>
</organism>
<dbReference type="Gene3D" id="2.40.30.10">
    <property type="entry name" value="Translation factors"/>
    <property type="match status" value="1"/>
</dbReference>
<comment type="catalytic activity">
    <reaction evidence="13 14">
        <text>S-sulfanyl-L-cysteinyl-[protein] + uridine(34) in tRNA + AH2 + ATP = 2-thiouridine(34) in tRNA + L-cysteinyl-[protein] + A + AMP + diphosphate + H(+)</text>
        <dbReference type="Rhea" id="RHEA:47032"/>
        <dbReference type="Rhea" id="RHEA-COMP:10131"/>
        <dbReference type="Rhea" id="RHEA-COMP:11726"/>
        <dbReference type="Rhea" id="RHEA-COMP:11727"/>
        <dbReference type="Rhea" id="RHEA-COMP:11728"/>
        <dbReference type="ChEBI" id="CHEBI:13193"/>
        <dbReference type="ChEBI" id="CHEBI:15378"/>
        <dbReference type="ChEBI" id="CHEBI:17499"/>
        <dbReference type="ChEBI" id="CHEBI:29950"/>
        <dbReference type="ChEBI" id="CHEBI:30616"/>
        <dbReference type="ChEBI" id="CHEBI:33019"/>
        <dbReference type="ChEBI" id="CHEBI:61963"/>
        <dbReference type="ChEBI" id="CHEBI:65315"/>
        <dbReference type="ChEBI" id="CHEBI:87170"/>
        <dbReference type="ChEBI" id="CHEBI:456215"/>
        <dbReference type="EC" id="2.8.1.13"/>
    </reaction>
</comment>
<proteinExistence type="inferred from homology"/>
<dbReference type="FunFam" id="2.30.30.280:FF:000001">
    <property type="entry name" value="tRNA-specific 2-thiouridylase MnmA"/>
    <property type="match status" value="1"/>
</dbReference>
<feature type="site" description="Interaction with tRNA" evidence="14">
    <location>
        <position position="137"/>
    </location>
</feature>
<dbReference type="GO" id="GO:0005737">
    <property type="term" value="C:cytoplasm"/>
    <property type="evidence" value="ECO:0007669"/>
    <property type="project" value="UniProtKB-SubCell"/>
</dbReference>
<comment type="function">
    <text evidence="14">Catalyzes the 2-thiolation of uridine at the wobble position (U34) of tRNA, leading to the formation of s(2)U34.</text>
</comment>
<evidence type="ECO:0000256" key="14">
    <source>
        <dbReference type="HAMAP-Rule" id="MF_00144"/>
    </source>
</evidence>
<dbReference type="Pfam" id="PF20258">
    <property type="entry name" value="tRNA_Me_trans_C"/>
    <property type="match status" value="1"/>
</dbReference>
<dbReference type="InterPro" id="IPR023382">
    <property type="entry name" value="MnmA-like_central_sf"/>
</dbReference>
<evidence type="ECO:0000256" key="5">
    <source>
        <dbReference type="ARBA" id="ARBA00022490"/>
    </source>
</evidence>
<evidence type="ECO:0000256" key="3">
    <source>
        <dbReference type="ARBA" id="ARBA00011949"/>
    </source>
</evidence>
<name>A0A2A5WTK6_9GAMM</name>
<keyword evidence="12" id="KW-1015">Disulfide bond</keyword>
<evidence type="ECO:0000256" key="2">
    <source>
        <dbReference type="ARBA" id="ARBA00006191"/>
    </source>
</evidence>
<feature type="binding site" evidence="14">
    <location>
        <position position="136"/>
    </location>
    <ligand>
        <name>ATP</name>
        <dbReference type="ChEBI" id="CHEBI:30616"/>
    </ligand>
</feature>
<evidence type="ECO:0000256" key="12">
    <source>
        <dbReference type="ARBA" id="ARBA00023157"/>
    </source>
</evidence>
<keyword evidence="5 14" id="KW-0963">Cytoplasm</keyword>
<dbReference type="InterPro" id="IPR014729">
    <property type="entry name" value="Rossmann-like_a/b/a_fold"/>
</dbReference>
<dbReference type="AlphaFoldDB" id="A0A2A5WTK6"/>
<evidence type="ECO:0000256" key="7">
    <source>
        <dbReference type="ARBA" id="ARBA00022679"/>
    </source>
</evidence>
<comment type="similarity">
    <text evidence="2 14">Belongs to the MnmA/TRMU family.</text>
</comment>
<reference evidence="17 18" key="1">
    <citation type="submission" date="2017-08" db="EMBL/GenBank/DDBJ databases">
        <title>Fine stratification of microbial communities through a metagenomic profile of the photic zone.</title>
        <authorList>
            <person name="Haro-Moreno J.M."/>
            <person name="Lopez-Perez M."/>
            <person name="De La Torre J."/>
            <person name="Picazo A."/>
            <person name="Camacho A."/>
            <person name="Rodriguez-Valera F."/>
        </authorList>
    </citation>
    <scope>NUCLEOTIDE SEQUENCE [LARGE SCALE GENOMIC DNA]</scope>
    <source>
        <strain evidence="17">MED-G24</strain>
    </source>
</reference>
<comment type="caution">
    <text evidence="14">Lacks conserved residue(s) required for the propagation of feature annotation.</text>
</comment>
<dbReference type="Proteomes" id="UP000219327">
    <property type="component" value="Unassembled WGS sequence"/>
</dbReference>
<evidence type="ECO:0000313" key="17">
    <source>
        <dbReference type="EMBL" id="PDH39870.1"/>
    </source>
</evidence>
<evidence type="ECO:0000256" key="13">
    <source>
        <dbReference type="ARBA" id="ARBA00051542"/>
    </source>
</evidence>
<feature type="site" description="Interaction with tRNA" evidence="14">
    <location>
        <position position="352"/>
    </location>
</feature>
<dbReference type="InterPro" id="IPR004506">
    <property type="entry name" value="MnmA-like"/>
</dbReference>
<dbReference type="Gene3D" id="2.30.30.280">
    <property type="entry name" value="Adenine nucleotide alpha hydrolases-like domains"/>
    <property type="match status" value="1"/>
</dbReference>
<feature type="region of interest" description="Interaction with target base in tRNA" evidence="14">
    <location>
        <begin position="107"/>
        <end position="109"/>
    </location>
</feature>
<keyword evidence="7 14" id="KW-0808">Transferase</keyword>
<dbReference type="PANTHER" id="PTHR11933:SF5">
    <property type="entry name" value="MITOCHONDRIAL TRNA-SPECIFIC 2-THIOURIDYLASE 1"/>
    <property type="match status" value="1"/>
</dbReference>
<sequence>MTSGNTSIPAPSGEHRTVIVGMSGGVDSSVSAALLQDSGYDVTGLFMKNWEEDDGTEYCTAQQDLEDAQAVCQHLGIELQEANFAAEYWDNVFEHFLFEYRAGRTPNPDVLCNREIKFNVFSEYARLLGADYVATGHYARLDHSGDQTRLLKGLDRQKDQSYFLQSVSAEQLENYLFPVGGMEKHEVRSQAQSRGLPVFDKKDSTGICFIGERRFRDFLQDYLPRSPGDIVDTSGRQMGRHDGLVFYTIGQRQGLGIGGIANASDDPWYVVEKRLNTNSLIVAQGNNHPALFSSALDCADIHWVSGAAPATPCRLQSKVRYRQPDQPCELTRSDAGYSVAFDQAQRAVTPGQWVCFYDDDICLGGGIIEARR</sequence>
<dbReference type="InterPro" id="IPR046885">
    <property type="entry name" value="MnmA-like_C"/>
</dbReference>
<dbReference type="Pfam" id="PF20259">
    <property type="entry name" value="tRNA_Me_trans_M"/>
    <property type="match status" value="1"/>
</dbReference>
<evidence type="ECO:0000259" key="16">
    <source>
        <dbReference type="Pfam" id="PF20259"/>
    </source>
</evidence>
<keyword evidence="9 14" id="KW-0547">Nucleotide-binding</keyword>
<feature type="region of interest" description="Interaction with tRNA" evidence="14">
    <location>
        <begin position="320"/>
        <end position="321"/>
    </location>
</feature>
<dbReference type="GO" id="GO:0000049">
    <property type="term" value="F:tRNA binding"/>
    <property type="evidence" value="ECO:0007669"/>
    <property type="project" value="UniProtKB-KW"/>
</dbReference>
<dbReference type="GO" id="GO:0005524">
    <property type="term" value="F:ATP binding"/>
    <property type="evidence" value="ECO:0007669"/>
    <property type="project" value="UniProtKB-KW"/>
</dbReference>
<keyword evidence="10 14" id="KW-0067">ATP-binding</keyword>
<evidence type="ECO:0000259" key="15">
    <source>
        <dbReference type="Pfam" id="PF20258"/>
    </source>
</evidence>
<keyword evidence="8 14" id="KW-0819">tRNA processing</keyword>
<keyword evidence="11 14" id="KW-0694">RNA-binding</keyword>
<dbReference type="FunFam" id="2.40.30.10:FF:000023">
    <property type="entry name" value="tRNA-specific 2-thiouridylase MnmA"/>
    <property type="match status" value="1"/>
</dbReference>
<gene>
    <name evidence="14" type="primary">mnmA</name>
    <name evidence="17" type="ORF">CNE99_04705</name>
</gene>
<dbReference type="Gene3D" id="3.40.50.620">
    <property type="entry name" value="HUPs"/>
    <property type="match status" value="1"/>
</dbReference>
<dbReference type="SUPFAM" id="SSF52402">
    <property type="entry name" value="Adenine nucleotide alpha hydrolases-like"/>
    <property type="match status" value="1"/>
</dbReference>
<dbReference type="NCBIfam" id="TIGR00420">
    <property type="entry name" value="trmU"/>
    <property type="match status" value="1"/>
</dbReference>
<dbReference type="InterPro" id="IPR046884">
    <property type="entry name" value="MnmA-like_central"/>
</dbReference>
<feature type="domain" description="tRNA-specific 2-thiouridylase MnmA-like C-terminal" evidence="15">
    <location>
        <begin position="295"/>
        <end position="368"/>
    </location>
</feature>
<evidence type="ECO:0000256" key="6">
    <source>
        <dbReference type="ARBA" id="ARBA00022555"/>
    </source>
</evidence>